<accession>A0ACB9J389</accession>
<protein>
    <submittedName>
        <fullName evidence="1">Uncharacterized protein</fullName>
    </submittedName>
</protein>
<reference evidence="2" key="1">
    <citation type="journal article" date="2022" name="Mol. Ecol. Resour.">
        <title>The genomes of chicory, endive, great burdock and yacon provide insights into Asteraceae palaeo-polyploidization history and plant inulin production.</title>
        <authorList>
            <person name="Fan W."/>
            <person name="Wang S."/>
            <person name="Wang H."/>
            <person name="Wang A."/>
            <person name="Jiang F."/>
            <person name="Liu H."/>
            <person name="Zhao H."/>
            <person name="Xu D."/>
            <person name="Zhang Y."/>
        </authorList>
    </citation>
    <scope>NUCLEOTIDE SEQUENCE [LARGE SCALE GENOMIC DNA]</scope>
    <source>
        <strain evidence="2">cv. Yunnan</strain>
    </source>
</reference>
<name>A0ACB9J389_9ASTR</name>
<sequence>MCTVITMRLRCTVKFPKKSLRRRRKTLVYALALRPGGPPLLRLTWIGPPSPDGRDLLREIGLNDVKPWMLQVNPKEVVAVNSIMQLHKLLRPNISSGPVNGPAIDLVLEWIQDLNPRILMVVEQESNHNQPEFLDRFTESLYY</sequence>
<organism evidence="1 2">
    <name type="scientific">Smallanthus sonchifolius</name>
    <dbReference type="NCBI Taxonomy" id="185202"/>
    <lineage>
        <taxon>Eukaryota</taxon>
        <taxon>Viridiplantae</taxon>
        <taxon>Streptophyta</taxon>
        <taxon>Embryophyta</taxon>
        <taxon>Tracheophyta</taxon>
        <taxon>Spermatophyta</taxon>
        <taxon>Magnoliopsida</taxon>
        <taxon>eudicotyledons</taxon>
        <taxon>Gunneridae</taxon>
        <taxon>Pentapetalae</taxon>
        <taxon>asterids</taxon>
        <taxon>campanulids</taxon>
        <taxon>Asterales</taxon>
        <taxon>Asteraceae</taxon>
        <taxon>Asteroideae</taxon>
        <taxon>Heliantheae alliance</taxon>
        <taxon>Millerieae</taxon>
        <taxon>Smallanthus</taxon>
    </lineage>
</organism>
<evidence type="ECO:0000313" key="2">
    <source>
        <dbReference type="Proteomes" id="UP001056120"/>
    </source>
</evidence>
<dbReference type="Proteomes" id="UP001056120">
    <property type="component" value="Linkage Group LG05"/>
</dbReference>
<proteinExistence type="predicted"/>
<evidence type="ECO:0000313" key="1">
    <source>
        <dbReference type="EMBL" id="KAI3814592.1"/>
    </source>
</evidence>
<reference evidence="1 2" key="2">
    <citation type="journal article" date="2022" name="Mol. Ecol. Resour.">
        <title>The genomes of chicory, endive, great burdock and yacon provide insights into Asteraceae paleo-polyploidization history and plant inulin production.</title>
        <authorList>
            <person name="Fan W."/>
            <person name="Wang S."/>
            <person name="Wang H."/>
            <person name="Wang A."/>
            <person name="Jiang F."/>
            <person name="Liu H."/>
            <person name="Zhao H."/>
            <person name="Xu D."/>
            <person name="Zhang Y."/>
        </authorList>
    </citation>
    <scope>NUCLEOTIDE SEQUENCE [LARGE SCALE GENOMIC DNA]</scope>
    <source>
        <strain evidence="2">cv. Yunnan</strain>
        <tissue evidence="1">Leaves</tissue>
    </source>
</reference>
<keyword evidence="2" id="KW-1185">Reference proteome</keyword>
<dbReference type="EMBL" id="CM042022">
    <property type="protein sequence ID" value="KAI3814592.1"/>
    <property type="molecule type" value="Genomic_DNA"/>
</dbReference>
<gene>
    <name evidence="1" type="ORF">L1987_14232</name>
</gene>
<comment type="caution">
    <text evidence="1">The sequence shown here is derived from an EMBL/GenBank/DDBJ whole genome shotgun (WGS) entry which is preliminary data.</text>
</comment>